<dbReference type="InterPro" id="IPR041078">
    <property type="entry name" value="Plavaka"/>
</dbReference>
<evidence type="ECO:0000313" key="3">
    <source>
        <dbReference type="EMBL" id="KDQ23107.1"/>
    </source>
</evidence>
<accession>A0A067NG59</accession>
<dbReference type="EMBL" id="KL198013">
    <property type="protein sequence ID" value="KDQ23107.1"/>
    <property type="molecule type" value="Genomic_DNA"/>
</dbReference>
<dbReference type="Pfam" id="PF18759">
    <property type="entry name" value="Plavaka"/>
    <property type="match status" value="1"/>
</dbReference>
<protein>
    <submittedName>
        <fullName evidence="3">Uncharacterized protein</fullName>
    </submittedName>
</protein>
<dbReference type="InParanoid" id="A0A067NG59"/>
<keyword evidence="1" id="KW-0175">Coiled coil</keyword>
<sequence length="1615" mass="183440">MLGIEQKYQPKALPSELIAEIIAIAVNGGSIPREVSRFLAASSLVSRTWNALCRPYIFHTITISFERAHHKLYFLHFEAPHLSQHIHALELYLWPSHPCTAEEWFPECCGRLKNLRVLHFESRPSFDLSMAPAPLAAGISTMLSAPRLRKVVLRGWRFRGDASDVTNMLSPTLEGLIIQDSSTRSGEGEGSSTIRLDALRSLEMLNVSDRLLRFDNLIQCPNLHSFTVEWSPYQHWDLPIWLSDSLSELRLKAVPGCDIPDFGMVVKPSVMVIDLVTWSSFLDIFTWIKDCLNHLPFPNSIQTLTLNIERTYFDLLHTEELHPEASDYMVLSRSLRQLVEHGELKYINLDIEMDARKLSRSKDLHIDEGRGLAKLKTGFAGLLEANVLNKAAVPTNQQRAKTMHCSYCGETNPRWKSGRSLSRHQAACSRKYLRANLPPLPPELEAPEPAPMLQDFDMLEPAPVMDLGVPEVEIEPPEAPSGRTFRRKRMTWKKREAMLDLPPRIQPAPPGEREPAINNTVPPSQAIRTPPNAMGMYRIYSQRPTHNPDESVSLDDLADANCNTDITDTAERTGQETDFDDMGNRGGQTPWSPFLSSTIARLLCWFHSGSTQKSVAELDSLVKNVLLKDDFDTASLKGFSTSKEHMRVDNALKVNNKVSQLFPGTSGWEQRSVVISLPAPKVKKSEAQAPTFEIKDINIRPLLSVMQDAFQGPEFASLHLTPFEECWNPLANHNKQQPDLDLLTREPFSTLPRGHERTYSEIYTSQAMMDAHRNLPVHPTLETVVVAYMFWSDATHLATFGTASLWPLYTFFGNCSKYLRLKPTSNHCHHQAYIPSLPDSLNDQYRELYGHAPRPAYLTHLKRELMQAVWRLLLTAEFVHAFVHGLAIRCFDGIVRLLFPRFFTYSADYPEKVLLATIRYLGGCPCPRCLIAKAKIRNLGMKHDMLACERLNRIRIDSNSIQNRIETARKHLFAFGALVNGTKVDGQLKKDSLVPTRNAFSILQPHGLNFYALFVPDLLHEFELGVWKAVFIHLIRILHVLGPDSVAALNERYRKVPTFGRDVVRRFHADAAAMKKLAARDYEDLLQCAIPVFEGLLPEPHNQIVLDLLFALAMWHALAKLRLHTDSTLGLLQASTGDIGALLRKFSEMVCPSYSTKDLPREAEARVRKARKADSTGTSTTEASVVTTKLRSFNMNTYKMHALGDYAMTIRRLGTSESWSTQVGELEHRRVKRLYGRTNKNKYEEQIAKQEQRQRTLREVRRRLKDADNANVNPPAEIPLKKKSLKQSLNDHYYISSSGQTSVTISEYLTAHQNDTAFTDFIPKLKAHLLGRLLNDTGDDEQYSMDDLLKVVIANDRLYLRKVLHVNYTSYDGRRCRDSLNPGKNSDFITASNEDDGAADQHPLWYGRLVQIFHATVHHPRLREPQEVDFLWVRWFGRDLSFRAGFSKRRLYRIGFVALDDDAAFTFVNPADIIRAVHILPAFHYGLTQVDEISPVADATETKNQGKWQFFYVGMFSDRDTVMRYIGGAVGHQSAQTAQDDSVEILSDDSDSELDVEVNDEVLEEDLEDNKDEDVELSEAEDEDDLDQWLSEEEEEDSLEDAASEQSEDLQVEIW</sequence>
<dbReference type="HOGENOM" id="CLU_002498_0_1_1"/>
<feature type="coiled-coil region" evidence="1">
    <location>
        <begin position="1240"/>
        <end position="1270"/>
    </location>
</feature>
<feature type="compositionally biased region" description="Polar residues" evidence="2">
    <location>
        <begin position="517"/>
        <end position="527"/>
    </location>
</feature>
<organism evidence="3 4">
    <name type="scientific">Pleurotus ostreatus (strain PC15)</name>
    <name type="common">Oyster mushroom</name>
    <dbReference type="NCBI Taxonomy" id="1137138"/>
    <lineage>
        <taxon>Eukaryota</taxon>
        <taxon>Fungi</taxon>
        <taxon>Dikarya</taxon>
        <taxon>Basidiomycota</taxon>
        <taxon>Agaricomycotina</taxon>
        <taxon>Agaricomycetes</taxon>
        <taxon>Agaricomycetidae</taxon>
        <taxon>Agaricales</taxon>
        <taxon>Pleurotineae</taxon>
        <taxon>Pleurotaceae</taxon>
        <taxon>Pleurotus</taxon>
    </lineage>
</organism>
<proteinExistence type="predicted"/>
<dbReference type="STRING" id="1137138.A0A067NG59"/>
<evidence type="ECO:0000256" key="1">
    <source>
        <dbReference type="SAM" id="Coils"/>
    </source>
</evidence>
<dbReference type="OrthoDB" id="2687259at2759"/>
<feature type="region of interest" description="Disordered" evidence="2">
    <location>
        <begin position="502"/>
        <end position="531"/>
    </location>
</feature>
<evidence type="ECO:0000256" key="2">
    <source>
        <dbReference type="SAM" id="MobiDB-lite"/>
    </source>
</evidence>
<feature type="region of interest" description="Disordered" evidence="2">
    <location>
        <begin position="568"/>
        <end position="590"/>
    </location>
</feature>
<dbReference type="SUPFAM" id="SSF52047">
    <property type="entry name" value="RNI-like"/>
    <property type="match status" value="1"/>
</dbReference>
<dbReference type="Proteomes" id="UP000027073">
    <property type="component" value="Unassembled WGS sequence"/>
</dbReference>
<evidence type="ECO:0000313" key="4">
    <source>
        <dbReference type="Proteomes" id="UP000027073"/>
    </source>
</evidence>
<reference evidence="4" key="1">
    <citation type="journal article" date="2014" name="Proc. Natl. Acad. Sci. U.S.A.">
        <title>Extensive sampling of basidiomycete genomes demonstrates inadequacy of the white-rot/brown-rot paradigm for wood decay fungi.</title>
        <authorList>
            <person name="Riley R."/>
            <person name="Salamov A.A."/>
            <person name="Brown D.W."/>
            <person name="Nagy L.G."/>
            <person name="Floudas D."/>
            <person name="Held B.W."/>
            <person name="Levasseur A."/>
            <person name="Lombard V."/>
            <person name="Morin E."/>
            <person name="Otillar R."/>
            <person name="Lindquist E.A."/>
            <person name="Sun H."/>
            <person name="LaButti K.M."/>
            <person name="Schmutz J."/>
            <person name="Jabbour D."/>
            <person name="Luo H."/>
            <person name="Baker S.E."/>
            <person name="Pisabarro A.G."/>
            <person name="Walton J.D."/>
            <person name="Blanchette R.A."/>
            <person name="Henrissat B."/>
            <person name="Martin F."/>
            <person name="Cullen D."/>
            <person name="Hibbett D.S."/>
            <person name="Grigoriev I.V."/>
        </authorList>
    </citation>
    <scope>NUCLEOTIDE SEQUENCE [LARGE SCALE GENOMIC DNA]</scope>
    <source>
        <strain evidence="4">PC15</strain>
    </source>
</reference>
<feature type="region of interest" description="Disordered" evidence="2">
    <location>
        <begin position="1561"/>
        <end position="1615"/>
    </location>
</feature>
<name>A0A067NG59_PLEO1</name>
<gene>
    <name evidence="3" type="ORF">PLEOSDRAFT_1114291</name>
</gene>
<dbReference type="VEuPathDB" id="FungiDB:PLEOSDRAFT_1114291"/>